<dbReference type="RefSeq" id="WP_170829674.1">
    <property type="nucleotide sequence ID" value="NZ_FMZB01000006.1"/>
</dbReference>
<keyword evidence="2" id="KW-1185">Reference proteome</keyword>
<accession>A0A1G6RLE1</accession>
<reference evidence="2" key="1">
    <citation type="submission" date="2016-10" db="EMBL/GenBank/DDBJ databases">
        <authorList>
            <person name="Varghese N."/>
            <person name="Submissions S."/>
        </authorList>
    </citation>
    <scope>NUCLEOTIDE SEQUENCE [LARGE SCALE GENOMIC DNA]</scope>
    <source>
        <strain evidence="2">DSM 21620</strain>
    </source>
</reference>
<gene>
    <name evidence="1" type="ORF">SAMN05421663_10692</name>
</gene>
<name>A0A1G6RLE1_9BACI</name>
<dbReference type="AlphaFoldDB" id="A0A1G6RLE1"/>
<evidence type="ECO:0000313" key="2">
    <source>
        <dbReference type="Proteomes" id="UP000198666"/>
    </source>
</evidence>
<organism evidence="1 2">
    <name type="scientific">Terribacillus halophilus</name>
    <dbReference type="NCBI Taxonomy" id="361279"/>
    <lineage>
        <taxon>Bacteria</taxon>
        <taxon>Bacillati</taxon>
        <taxon>Bacillota</taxon>
        <taxon>Bacilli</taxon>
        <taxon>Bacillales</taxon>
        <taxon>Bacillaceae</taxon>
        <taxon>Terribacillus</taxon>
    </lineage>
</organism>
<sequence>MSANPYKKLQHAGDLSDDERDEILTTLERYMDYLRDEMSKSDDLPAVK</sequence>
<proteinExistence type="predicted"/>
<dbReference type="Proteomes" id="UP000198666">
    <property type="component" value="Unassembled WGS sequence"/>
</dbReference>
<protein>
    <submittedName>
        <fullName evidence="1">Uncharacterized protein</fullName>
    </submittedName>
</protein>
<dbReference type="EMBL" id="FMZB01000006">
    <property type="protein sequence ID" value="SDD04795.1"/>
    <property type="molecule type" value="Genomic_DNA"/>
</dbReference>
<evidence type="ECO:0000313" key="1">
    <source>
        <dbReference type="EMBL" id="SDD04795.1"/>
    </source>
</evidence>